<dbReference type="InterPro" id="IPR032783">
    <property type="entry name" value="AraC_lig"/>
</dbReference>
<dbReference type="Proteomes" id="UP000680865">
    <property type="component" value="Unassembled WGS sequence"/>
</dbReference>
<proteinExistence type="predicted"/>
<dbReference type="SMART" id="SM00342">
    <property type="entry name" value="HTH_ARAC"/>
    <property type="match status" value="1"/>
</dbReference>
<gene>
    <name evidence="5" type="ORF">Aco04nite_85380</name>
</gene>
<protein>
    <submittedName>
        <fullName evidence="5">AraC family transcriptional regulator</fullName>
    </submittedName>
</protein>
<keyword evidence="6" id="KW-1185">Reference proteome</keyword>
<dbReference type="Pfam" id="PF12833">
    <property type="entry name" value="HTH_18"/>
    <property type="match status" value="1"/>
</dbReference>
<evidence type="ECO:0000256" key="2">
    <source>
        <dbReference type="ARBA" id="ARBA00023125"/>
    </source>
</evidence>
<organism evidence="5 6">
    <name type="scientific">Winogradskya consettensis</name>
    <dbReference type="NCBI Taxonomy" id="113560"/>
    <lineage>
        <taxon>Bacteria</taxon>
        <taxon>Bacillati</taxon>
        <taxon>Actinomycetota</taxon>
        <taxon>Actinomycetes</taxon>
        <taxon>Micromonosporales</taxon>
        <taxon>Micromonosporaceae</taxon>
        <taxon>Winogradskya</taxon>
    </lineage>
</organism>
<name>A0A919T0Z1_9ACTN</name>
<keyword evidence="1" id="KW-0805">Transcription regulation</keyword>
<evidence type="ECO:0000313" key="5">
    <source>
        <dbReference type="EMBL" id="GIM83210.1"/>
    </source>
</evidence>
<evidence type="ECO:0000313" key="6">
    <source>
        <dbReference type="Proteomes" id="UP000680865"/>
    </source>
</evidence>
<comment type="caution">
    <text evidence="5">The sequence shown here is derived from an EMBL/GenBank/DDBJ whole genome shotgun (WGS) entry which is preliminary data.</text>
</comment>
<dbReference type="InterPro" id="IPR018060">
    <property type="entry name" value="HTH_AraC"/>
</dbReference>
<evidence type="ECO:0000259" key="4">
    <source>
        <dbReference type="PROSITE" id="PS01124"/>
    </source>
</evidence>
<evidence type="ECO:0000256" key="1">
    <source>
        <dbReference type="ARBA" id="ARBA00023015"/>
    </source>
</evidence>
<dbReference type="InterPro" id="IPR018062">
    <property type="entry name" value="HTH_AraC-typ_CS"/>
</dbReference>
<dbReference type="RefSeq" id="WP_213002887.1">
    <property type="nucleotide sequence ID" value="NZ_BAAATW010000011.1"/>
</dbReference>
<dbReference type="GO" id="GO:0043565">
    <property type="term" value="F:sequence-specific DNA binding"/>
    <property type="evidence" value="ECO:0007669"/>
    <property type="project" value="InterPro"/>
</dbReference>
<accession>A0A919T0Z1</accession>
<evidence type="ECO:0000256" key="3">
    <source>
        <dbReference type="ARBA" id="ARBA00023163"/>
    </source>
</evidence>
<dbReference type="PANTHER" id="PTHR46796:SF13">
    <property type="entry name" value="HTH-TYPE TRANSCRIPTIONAL ACTIVATOR RHAS"/>
    <property type="match status" value="1"/>
</dbReference>
<dbReference type="PROSITE" id="PS01124">
    <property type="entry name" value="HTH_ARAC_FAMILY_2"/>
    <property type="match status" value="1"/>
</dbReference>
<dbReference type="InterPro" id="IPR050204">
    <property type="entry name" value="AraC_XylS_family_regulators"/>
</dbReference>
<reference evidence="5" key="1">
    <citation type="submission" date="2021-03" db="EMBL/GenBank/DDBJ databases">
        <title>Whole genome shotgun sequence of Actinoplanes consettensis NBRC 14913.</title>
        <authorList>
            <person name="Komaki H."/>
            <person name="Tamura T."/>
        </authorList>
    </citation>
    <scope>NUCLEOTIDE SEQUENCE</scope>
    <source>
        <strain evidence="5">NBRC 14913</strain>
    </source>
</reference>
<sequence>MDLVTDVLEVSGVSSTVGARIEAGAGWSLALDDYPGAALHAVTGGSAWLSLPGRDPLELVTGDIALIPAVVPHRLSDAPGPTATPCAQMPASGVIQVGTPPVRTRIVTVHYDCDHEARTQILGTLPDFLLMRAGSAAAGLDDTVRMIGRELTHPQFATTALLNSLVDVMLIQLLRAWIPTRPPELRGTWLGAFEDPIVQQALEHLHADPARPWTTAALAEAIAVSRATLSRRFPAAMGQSPGAYLTQWRMDLAANRLRKTHDSIETIAAAVGYGSAPAFVRAFARSRGKSPARYRLTRSL</sequence>
<dbReference type="Pfam" id="PF12852">
    <property type="entry name" value="Cupin_6"/>
    <property type="match status" value="1"/>
</dbReference>
<dbReference type="PROSITE" id="PS00041">
    <property type="entry name" value="HTH_ARAC_FAMILY_1"/>
    <property type="match status" value="1"/>
</dbReference>
<keyword evidence="2" id="KW-0238">DNA-binding</keyword>
<dbReference type="GO" id="GO:0003700">
    <property type="term" value="F:DNA-binding transcription factor activity"/>
    <property type="evidence" value="ECO:0007669"/>
    <property type="project" value="InterPro"/>
</dbReference>
<feature type="domain" description="HTH araC/xylS-type" evidence="4">
    <location>
        <begin position="199"/>
        <end position="297"/>
    </location>
</feature>
<dbReference type="EMBL" id="BOQP01000053">
    <property type="protein sequence ID" value="GIM83210.1"/>
    <property type="molecule type" value="Genomic_DNA"/>
</dbReference>
<dbReference type="InterPro" id="IPR009057">
    <property type="entry name" value="Homeodomain-like_sf"/>
</dbReference>
<dbReference type="Gene3D" id="1.10.10.60">
    <property type="entry name" value="Homeodomain-like"/>
    <property type="match status" value="2"/>
</dbReference>
<dbReference type="AlphaFoldDB" id="A0A919T0Z1"/>
<keyword evidence="3" id="KW-0804">Transcription</keyword>
<dbReference type="SUPFAM" id="SSF46689">
    <property type="entry name" value="Homeodomain-like"/>
    <property type="match status" value="2"/>
</dbReference>
<dbReference type="PANTHER" id="PTHR46796">
    <property type="entry name" value="HTH-TYPE TRANSCRIPTIONAL ACTIVATOR RHAS-RELATED"/>
    <property type="match status" value="1"/>
</dbReference>